<dbReference type="Proteomes" id="UP000308267">
    <property type="component" value="Unassembled WGS sequence"/>
</dbReference>
<dbReference type="AlphaFoldDB" id="A0A4S2M8J5"/>
<reference evidence="7 8" key="1">
    <citation type="journal article" date="2019" name="BMC Genomics">
        <title>New insights from Opisthorchis felineus genome: update on genomics of the epidemiologically important liver flukes.</title>
        <authorList>
            <person name="Ershov N.I."/>
            <person name="Mordvinov V.A."/>
            <person name="Prokhortchouk E.B."/>
            <person name="Pakharukova M.Y."/>
            <person name="Gunbin K.V."/>
            <person name="Ustyantsev K."/>
            <person name="Genaev M.A."/>
            <person name="Blinov A.G."/>
            <person name="Mazur A."/>
            <person name="Boulygina E."/>
            <person name="Tsygankova S."/>
            <person name="Khrameeva E."/>
            <person name="Chekanov N."/>
            <person name="Fan G."/>
            <person name="Xiao A."/>
            <person name="Zhang H."/>
            <person name="Xu X."/>
            <person name="Yang H."/>
            <person name="Solovyev V."/>
            <person name="Lee S.M."/>
            <person name="Liu X."/>
            <person name="Afonnikov D.A."/>
            <person name="Skryabin K.G."/>
        </authorList>
    </citation>
    <scope>NUCLEOTIDE SEQUENCE [LARGE SCALE GENOMIC DNA]</scope>
    <source>
        <strain evidence="7">AK-0245</strain>
        <tissue evidence="7">Whole organism</tissue>
    </source>
</reference>
<dbReference type="GO" id="GO:0005886">
    <property type="term" value="C:plasma membrane"/>
    <property type="evidence" value="ECO:0007669"/>
    <property type="project" value="TreeGrafter"/>
</dbReference>
<evidence type="ECO:0000256" key="6">
    <source>
        <dbReference type="SAM" id="Phobius"/>
    </source>
</evidence>
<dbReference type="GO" id="GO:0005385">
    <property type="term" value="F:zinc ion transmembrane transporter activity"/>
    <property type="evidence" value="ECO:0007669"/>
    <property type="project" value="TreeGrafter"/>
</dbReference>
<feature type="transmembrane region" description="Helical" evidence="6">
    <location>
        <begin position="263"/>
        <end position="285"/>
    </location>
</feature>
<feature type="transmembrane region" description="Helical" evidence="6">
    <location>
        <begin position="228"/>
        <end position="251"/>
    </location>
</feature>
<comment type="caution">
    <text evidence="7">The sequence shown here is derived from an EMBL/GenBank/DDBJ whole genome shotgun (WGS) entry which is preliminary data.</text>
</comment>
<dbReference type="InterPro" id="IPR003689">
    <property type="entry name" value="ZIP"/>
</dbReference>
<accession>A0A4S2M8J5</accession>
<evidence type="ECO:0000256" key="1">
    <source>
        <dbReference type="ARBA" id="ARBA00004141"/>
    </source>
</evidence>
<evidence type="ECO:0000256" key="2">
    <source>
        <dbReference type="ARBA" id="ARBA00022692"/>
    </source>
</evidence>
<feature type="transmembrane region" description="Helical" evidence="6">
    <location>
        <begin position="321"/>
        <end position="343"/>
    </location>
</feature>
<feature type="transmembrane region" description="Helical" evidence="6">
    <location>
        <begin position="6"/>
        <end position="31"/>
    </location>
</feature>
<protein>
    <submittedName>
        <fullName evidence="7">Uncharacterized protein</fullName>
    </submittedName>
</protein>
<dbReference type="EMBL" id="SJOL01005379">
    <property type="protein sequence ID" value="TGZ70428.1"/>
    <property type="molecule type" value="Genomic_DNA"/>
</dbReference>
<keyword evidence="8" id="KW-1185">Reference proteome</keyword>
<keyword evidence="4 6" id="KW-0472">Membrane</keyword>
<feature type="transmembrane region" description="Helical" evidence="6">
    <location>
        <begin position="202"/>
        <end position="222"/>
    </location>
</feature>
<name>A0A4S2M8J5_OPIFE</name>
<evidence type="ECO:0000256" key="5">
    <source>
        <dbReference type="SAM" id="MobiDB-lite"/>
    </source>
</evidence>
<dbReference type="STRING" id="147828.A0A4S2M8J5"/>
<dbReference type="OrthoDB" id="448280at2759"/>
<feature type="transmembrane region" description="Helical" evidence="6">
    <location>
        <begin position="374"/>
        <end position="394"/>
    </location>
</feature>
<keyword evidence="3 6" id="KW-1133">Transmembrane helix</keyword>
<keyword evidence="2 6" id="KW-0812">Transmembrane</keyword>
<feature type="transmembrane region" description="Helical" evidence="6">
    <location>
        <begin position="89"/>
        <end position="107"/>
    </location>
</feature>
<proteinExistence type="predicted"/>
<gene>
    <name evidence="7" type="ORF">CRM22_003207</name>
</gene>
<feature type="transmembrane region" description="Helical" evidence="6">
    <location>
        <begin position="47"/>
        <end position="69"/>
    </location>
</feature>
<sequence>MISLFLLKAVLCSITFATNTISAFVTFFYVYSRVNKNASSSREQSRLALANCFSIGLFLSVCFLGLYHSSSIKLRMVQDSLHTAHFLKSYPISEATLCFGLFILWLLEWTIRSIIERFPSSFSDDRSLSLSNTGIRLNEVDELGDFVLGDVLDDRINLLPTIQPAKLDVDPPNGPDRVERPDRRVYGGTPTKRSNNDFLRTVFLSSAMGIHSFLEALGYGLLDTAHQVYTMAFAMTLHQALCSGTLGLRLARASTTSTHRKAVILLIFYLLLMPFGAFIGFAIHLTHPVPVVPYGVSPTSCANSTTPCLPMQMLPPLGHSVTWQVIMALLQNLAAATFLYVVFVEMLPAEVNAGMPCSYDRSIRLKPKTMANRGVLCCLFGMFGFLLIAGLHLIPHG</sequence>
<evidence type="ECO:0000256" key="3">
    <source>
        <dbReference type="ARBA" id="ARBA00022989"/>
    </source>
</evidence>
<dbReference type="PANTHER" id="PTHR11040">
    <property type="entry name" value="ZINC/IRON TRANSPORTER"/>
    <property type="match status" value="1"/>
</dbReference>
<feature type="compositionally biased region" description="Basic and acidic residues" evidence="5">
    <location>
        <begin position="176"/>
        <end position="185"/>
    </location>
</feature>
<feature type="region of interest" description="Disordered" evidence="5">
    <location>
        <begin position="167"/>
        <end position="187"/>
    </location>
</feature>
<comment type="subcellular location">
    <subcellularLocation>
        <location evidence="1">Membrane</location>
        <topology evidence="1">Multi-pass membrane protein</topology>
    </subcellularLocation>
</comment>
<evidence type="ECO:0000256" key="4">
    <source>
        <dbReference type="ARBA" id="ARBA00023136"/>
    </source>
</evidence>
<organism evidence="7 8">
    <name type="scientific">Opisthorchis felineus</name>
    <dbReference type="NCBI Taxonomy" id="147828"/>
    <lineage>
        <taxon>Eukaryota</taxon>
        <taxon>Metazoa</taxon>
        <taxon>Spiralia</taxon>
        <taxon>Lophotrochozoa</taxon>
        <taxon>Platyhelminthes</taxon>
        <taxon>Trematoda</taxon>
        <taxon>Digenea</taxon>
        <taxon>Opisthorchiida</taxon>
        <taxon>Opisthorchiata</taxon>
        <taxon>Opisthorchiidae</taxon>
        <taxon>Opisthorchis</taxon>
    </lineage>
</organism>
<evidence type="ECO:0000313" key="7">
    <source>
        <dbReference type="EMBL" id="TGZ70428.1"/>
    </source>
</evidence>
<dbReference type="Pfam" id="PF02535">
    <property type="entry name" value="Zip"/>
    <property type="match status" value="1"/>
</dbReference>
<dbReference type="PANTHER" id="PTHR11040:SF140">
    <property type="entry name" value="ZRT (ZRT), IRT- (IRT-) LIKE PROTEIN TRANSPORTER"/>
    <property type="match status" value="1"/>
</dbReference>
<evidence type="ECO:0000313" key="8">
    <source>
        <dbReference type="Proteomes" id="UP000308267"/>
    </source>
</evidence>